<dbReference type="EMBL" id="BAABJR010000005">
    <property type="protein sequence ID" value="GAA5207612.1"/>
    <property type="molecule type" value="Genomic_DNA"/>
</dbReference>
<evidence type="ECO:0000313" key="1">
    <source>
        <dbReference type="EMBL" id="GAA5207612.1"/>
    </source>
</evidence>
<name>A0ABP9SZU7_9ACTN</name>
<proteinExistence type="predicted"/>
<gene>
    <name evidence="1" type="ORF">GCM10023323_23830</name>
</gene>
<dbReference type="Proteomes" id="UP001499878">
    <property type="component" value="Unassembled WGS sequence"/>
</dbReference>
<sequence>MTTPVPPVTEPDVSARTFPGDQVGPCAACRRPTYKYGTGARSPLCD</sequence>
<dbReference type="RefSeq" id="WP_345629369.1">
    <property type="nucleotide sequence ID" value="NZ_BAABJR010000005.1"/>
</dbReference>
<protein>
    <submittedName>
        <fullName evidence="1">Uncharacterized protein</fullName>
    </submittedName>
</protein>
<comment type="caution">
    <text evidence="1">The sequence shown here is derived from an EMBL/GenBank/DDBJ whole genome shotgun (WGS) entry which is preliminary data.</text>
</comment>
<organism evidence="1 2">
    <name type="scientific">Streptomyces thinghirensis</name>
    <dbReference type="NCBI Taxonomy" id="551547"/>
    <lineage>
        <taxon>Bacteria</taxon>
        <taxon>Bacillati</taxon>
        <taxon>Actinomycetota</taxon>
        <taxon>Actinomycetes</taxon>
        <taxon>Kitasatosporales</taxon>
        <taxon>Streptomycetaceae</taxon>
        <taxon>Streptomyces</taxon>
    </lineage>
</organism>
<keyword evidence="2" id="KW-1185">Reference proteome</keyword>
<evidence type="ECO:0000313" key="2">
    <source>
        <dbReference type="Proteomes" id="UP001499878"/>
    </source>
</evidence>
<accession>A0ABP9SZU7</accession>
<reference evidence="2" key="1">
    <citation type="journal article" date="2019" name="Int. J. Syst. Evol. Microbiol.">
        <title>The Global Catalogue of Microorganisms (GCM) 10K type strain sequencing project: providing services to taxonomists for standard genome sequencing and annotation.</title>
        <authorList>
            <consortium name="The Broad Institute Genomics Platform"/>
            <consortium name="The Broad Institute Genome Sequencing Center for Infectious Disease"/>
            <person name="Wu L."/>
            <person name="Ma J."/>
        </authorList>
    </citation>
    <scope>NUCLEOTIDE SEQUENCE [LARGE SCALE GENOMIC DNA]</scope>
    <source>
        <strain evidence="2">JCM 18306</strain>
    </source>
</reference>